<evidence type="ECO:0000256" key="4">
    <source>
        <dbReference type="ARBA" id="ARBA00023125"/>
    </source>
</evidence>
<dbReference type="EMBL" id="KZ451999">
    <property type="protein sequence ID" value="PKA53166.1"/>
    <property type="molecule type" value="Genomic_DNA"/>
</dbReference>
<dbReference type="GO" id="GO:0000978">
    <property type="term" value="F:RNA polymerase II cis-regulatory region sequence-specific DNA binding"/>
    <property type="evidence" value="ECO:0007669"/>
    <property type="project" value="TreeGrafter"/>
</dbReference>
<evidence type="ECO:0000256" key="1">
    <source>
        <dbReference type="ARBA" id="ARBA00004123"/>
    </source>
</evidence>
<dbReference type="GO" id="GO:0005634">
    <property type="term" value="C:nucleus"/>
    <property type="evidence" value="ECO:0007669"/>
    <property type="project" value="UniProtKB-SubCell"/>
</dbReference>
<reference evidence="10 11" key="1">
    <citation type="journal article" date="2017" name="Nature">
        <title>The Apostasia genome and the evolution of orchids.</title>
        <authorList>
            <person name="Zhang G.Q."/>
            <person name="Liu K.W."/>
            <person name="Li Z."/>
            <person name="Lohaus R."/>
            <person name="Hsiao Y.Y."/>
            <person name="Niu S.C."/>
            <person name="Wang J.Y."/>
            <person name="Lin Y.C."/>
            <person name="Xu Q."/>
            <person name="Chen L.J."/>
            <person name="Yoshida K."/>
            <person name="Fujiwara S."/>
            <person name="Wang Z.W."/>
            <person name="Zhang Y.Q."/>
            <person name="Mitsuda N."/>
            <person name="Wang M."/>
            <person name="Liu G.H."/>
            <person name="Pecoraro L."/>
            <person name="Huang H.X."/>
            <person name="Xiao X.J."/>
            <person name="Lin M."/>
            <person name="Wu X.Y."/>
            <person name="Wu W.L."/>
            <person name="Chen Y.Y."/>
            <person name="Chang S.B."/>
            <person name="Sakamoto S."/>
            <person name="Ohme-Takagi M."/>
            <person name="Yagi M."/>
            <person name="Zeng S.J."/>
            <person name="Shen C.Y."/>
            <person name="Yeh C.M."/>
            <person name="Luo Y.B."/>
            <person name="Tsai W.C."/>
            <person name="Van de Peer Y."/>
            <person name="Liu Z.J."/>
        </authorList>
    </citation>
    <scope>NUCLEOTIDE SEQUENCE [LARGE SCALE GENOMIC DNA]</scope>
    <source>
        <strain evidence="11">cv. Shenzhen</strain>
        <tissue evidence="10">Stem</tissue>
    </source>
</reference>
<evidence type="ECO:0000256" key="8">
    <source>
        <dbReference type="SAM" id="MobiDB-lite"/>
    </source>
</evidence>
<comment type="similarity">
    <text evidence="2">Belongs to the bHLH protein family.</text>
</comment>
<evidence type="ECO:0000313" key="11">
    <source>
        <dbReference type="Proteomes" id="UP000236161"/>
    </source>
</evidence>
<evidence type="ECO:0000256" key="3">
    <source>
        <dbReference type="ARBA" id="ARBA00023015"/>
    </source>
</evidence>
<dbReference type="InterPro" id="IPR036638">
    <property type="entry name" value="HLH_DNA-bd_sf"/>
</dbReference>
<feature type="coiled-coil region" evidence="7">
    <location>
        <begin position="156"/>
        <end position="186"/>
    </location>
</feature>
<organism evidence="10 11">
    <name type="scientific">Apostasia shenzhenica</name>
    <dbReference type="NCBI Taxonomy" id="1088818"/>
    <lineage>
        <taxon>Eukaryota</taxon>
        <taxon>Viridiplantae</taxon>
        <taxon>Streptophyta</taxon>
        <taxon>Embryophyta</taxon>
        <taxon>Tracheophyta</taxon>
        <taxon>Spermatophyta</taxon>
        <taxon>Magnoliopsida</taxon>
        <taxon>Liliopsida</taxon>
        <taxon>Asparagales</taxon>
        <taxon>Orchidaceae</taxon>
        <taxon>Apostasioideae</taxon>
        <taxon>Apostasia</taxon>
    </lineage>
</organism>
<keyword evidence="5" id="KW-0804">Transcription</keyword>
<keyword evidence="6" id="KW-0539">Nucleus</keyword>
<evidence type="ECO:0000256" key="7">
    <source>
        <dbReference type="SAM" id="Coils"/>
    </source>
</evidence>
<keyword evidence="7" id="KW-0175">Coiled coil</keyword>
<evidence type="ECO:0000313" key="10">
    <source>
        <dbReference type="EMBL" id="PKA53166.1"/>
    </source>
</evidence>
<dbReference type="PANTHER" id="PTHR11969:SF54">
    <property type="entry name" value="MAD-LIKE PROTEIN 1"/>
    <property type="match status" value="1"/>
</dbReference>
<dbReference type="GO" id="GO:0046983">
    <property type="term" value="F:protein dimerization activity"/>
    <property type="evidence" value="ECO:0007669"/>
    <property type="project" value="InterPro"/>
</dbReference>
<keyword evidence="3" id="KW-0805">Transcription regulation</keyword>
<dbReference type="Pfam" id="PF00010">
    <property type="entry name" value="HLH"/>
    <property type="match status" value="1"/>
</dbReference>
<accession>A0A2I0ACC0</accession>
<feature type="region of interest" description="Disordered" evidence="8">
    <location>
        <begin position="78"/>
        <end position="109"/>
    </location>
</feature>
<feature type="compositionally biased region" description="Basic residues" evidence="8">
    <location>
        <begin position="90"/>
        <end position="100"/>
    </location>
</feature>
<comment type="subcellular location">
    <subcellularLocation>
        <location evidence="1">Nucleus</location>
    </subcellularLocation>
</comment>
<sequence length="310" mass="34317">MALEAVVYPQDLLGYSVKEMYGFGGGSGSWGWELDPGLVEEEKTEGLYGNWEASCSSAALGFEDWDVNVVSPSPELEVAPTEAAAAASGGRRKRRRTKSSKNKEEVENQRMTHIAVERNRRKQMNEYLAVLRSLMPPSYVQKGDQASIIGGAINFVKELEQLLQSLEVHKQLKEQEENRVEHLSVTTPLARFFTFPQYSSTHTAGAVAGEPADKTPANPSAVANIEVTMVENHANLKVLTRRRPKQLLKLVVGLQNLRLTTLHLNVTTVEPMVLYSFSLKVEEDCQLNSVNEIAAAVNQMVGKIEEETGF</sequence>
<dbReference type="Proteomes" id="UP000236161">
    <property type="component" value="Unassembled WGS sequence"/>
</dbReference>
<feature type="domain" description="BHLH" evidence="9">
    <location>
        <begin position="108"/>
        <end position="159"/>
    </location>
</feature>
<name>A0A2I0ACC0_9ASPA</name>
<evidence type="ECO:0000259" key="9">
    <source>
        <dbReference type="PROSITE" id="PS50888"/>
    </source>
</evidence>
<dbReference type="SMART" id="SM00353">
    <property type="entry name" value="HLH"/>
    <property type="match status" value="1"/>
</dbReference>
<dbReference type="Gene3D" id="4.10.280.10">
    <property type="entry name" value="Helix-loop-helix DNA-binding domain"/>
    <property type="match status" value="1"/>
</dbReference>
<dbReference type="SUPFAM" id="SSF47459">
    <property type="entry name" value="HLH, helix-loop-helix DNA-binding domain"/>
    <property type="match status" value="1"/>
</dbReference>
<proteinExistence type="inferred from homology"/>
<dbReference type="PANTHER" id="PTHR11969">
    <property type="entry name" value="MAX DIMERIZATION, MAD"/>
    <property type="match status" value="1"/>
</dbReference>
<evidence type="ECO:0000256" key="6">
    <source>
        <dbReference type="ARBA" id="ARBA00023242"/>
    </source>
</evidence>
<evidence type="ECO:0000256" key="2">
    <source>
        <dbReference type="ARBA" id="ARBA00005510"/>
    </source>
</evidence>
<protein>
    <submittedName>
        <fullName evidence="10">Transcription factor bHLH96</fullName>
    </submittedName>
</protein>
<dbReference type="InterPro" id="IPR011598">
    <property type="entry name" value="bHLH_dom"/>
</dbReference>
<dbReference type="PROSITE" id="PS50888">
    <property type="entry name" value="BHLH"/>
    <property type="match status" value="1"/>
</dbReference>
<keyword evidence="4" id="KW-0238">DNA-binding</keyword>
<dbReference type="GO" id="GO:0000981">
    <property type="term" value="F:DNA-binding transcription factor activity, RNA polymerase II-specific"/>
    <property type="evidence" value="ECO:0007669"/>
    <property type="project" value="TreeGrafter"/>
</dbReference>
<dbReference type="CDD" id="cd11448">
    <property type="entry name" value="bHLH_AtFAMA_like"/>
    <property type="match status" value="1"/>
</dbReference>
<gene>
    <name evidence="10" type="primary">BHLH96</name>
    <name evidence="10" type="ORF">AXF42_Ash009896</name>
</gene>
<dbReference type="OrthoDB" id="684567at2759"/>
<dbReference type="STRING" id="1088818.A0A2I0ACC0"/>
<evidence type="ECO:0000256" key="5">
    <source>
        <dbReference type="ARBA" id="ARBA00023163"/>
    </source>
</evidence>
<dbReference type="AlphaFoldDB" id="A0A2I0ACC0"/>
<keyword evidence="11" id="KW-1185">Reference proteome</keyword>